<dbReference type="EMBL" id="PFAS01000014">
    <property type="protein sequence ID" value="PIT94027.1"/>
    <property type="molecule type" value="Genomic_DNA"/>
</dbReference>
<evidence type="ECO:0008006" key="4">
    <source>
        <dbReference type="Google" id="ProtNLM"/>
    </source>
</evidence>
<gene>
    <name evidence="2" type="ORF">COU00_01020</name>
</gene>
<evidence type="ECO:0000313" key="2">
    <source>
        <dbReference type="EMBL" id="PIT94027.1"/>
    </source>
</evidence>
<evidence type="ECO:0000313" key="3">
    <source>
        <dbReference type="Proteomes" id="UP000229335"/>
    </source>
</evidence>
<comment type="caution">
    <text evidence="2">The sequence shown here is derived from an EMBL/GenBank/DDBJ whole genome shotgun (WGS) entry which is preliminary data.</text>
</comment>
<keyword evidence="1" id="KW-0472">Membrane</keyword>
<proteinExistence type="predicted"/>
<dbReference type="Proteomes" id="UP000229335">
    <property type="component" value="Unassembled WGS sequence"/>
</dbReference>
<reference evidence="3" key="1">
    <citation type="submission" date="2017-09" db="EMBL/GenBank/DDBJ databases">
        <title>Depth-based differentiation of microbial function through sediment-hosted aquifers and enrichment of novel symbionts in the deep terrestrial subsurface.</title>
        <authorList>
            <person name="Probst A.J."/>
            <person name="Ladd B."/>
            <person name="Jarett J.K."/>
            <person name="Geller-Mcgrath D.E."/>
            <person name="Sieber C.M.K."/>
            <person name="Emerson J.B."/>
            <person name="Anantharaman K."/>
            <person name="Thomas B.C."/>
            <person name="Malmstrom R."/>
            <person name="Stieglmeier M."/>
            <person name="Klingl A."/>
            <person name="Woyke T."/>
            <person name="Ryan C.M."/>
            <person name="Banfield J.F."/>
        </authorList>
    </citation>
    <scope>NUCLEOTIDE SEQUENCE [LARGE SCALE GENOMIC DNA]</scope>
</reference>
<organism evidence="2 3">
    <name type="scientific">Candidatus Falkowbacteria bacterium CG10_big_fil_rev_8_21_14_0_10_43_11</name>
    <dbReference type="NCBI Taxonomy" id="1974568"/>
    <lineage>
        <taxon>Bacteria</taxon>
        <taxon>Candidatus Falkowiibacteriota</taxon>
    </lineage>
</organism>
<feature type="transmembrane region" description="Helical" evidence="1">
    <location>
        <begin position="6"/>
        <end position="27"/>
    </location>
</feature>
<protein>
    <recommendedName>
        <fullName evidence="4">DUF5666 domain-containing protein</fullName>
    </recommendedName>
</protein>
<evidence type="ECO:0000256" key="1">
    <source>
        <dbReference type="SAM" id="Phobius"/>
    </source>
</evidence>
<keyword evidence="1" id="KW-1133">Transmembrane helix</keyword>
<accession>A0A2M6WML4</accession>
<dbReference type="AlphaFoldDB" id="A0A2M6WML4"/>
<sequence length="164" mass="17137">MDKQKMSSKAIIVILIIIIVSGGFFYAGLKYGQSKGKAGFAQMQGGRNRMQGFINADQKGNQGSGFLTGEIIAKDDKSVTVKINSNRVPMAPGADAPAGQNSQSGTKIIFFSASTSINKQADGTLADLAIGKQITANGTANSDGSITAQSIQIRPETLITPPQQ</sequence>
<name>A0A2M6WML4_9BACT</name>
<keyword evidence="1" id="KW-0812">Transmembrane</keyword>